<accession>A0A5C6G397</accession>
<dbReference type="InterPro" id="IPR006034">
    <property type="entry name" value="Asparaginase/glutaminase-like"/>
</dbReference>
<dbReference type="PIRSF" id="PIRSF500176">
    <property type="entry name" value="L_ASNase"/>
    <property type="match status" value="1"/>
</dbReference>
<dbReference type="AlphaFoldDB" id="A0A5C6G397"/>
<evidence type="ECO:0000313" key="8">
    <source>
        <dbReference type="Proteomes" id="UP000317257"/>
    </source>
</evidence>
<dbReference type="PIRSF" id="PIRSF001220">
    <property type="entry name" value="L-ASNase_gatD"/>
    <property type="match status" value="1"/>
</dbReference>
<sequence length="357" mass="38881">MAAEIAKEAPETGPPEKAAPLKDTPIVLVISCGGTVTSVAEDPTDVQKMYTMGAFNAEAFRSRVAPQLGQRVNLRFHDFAETGTGSPDFGSDQWLELARYLLAESTRPFDGLVLLVGTDVIEFAFFLYHVIALRIPVVLTGAYRPPTSMSPDGDRNVYQAILVAMSKLSWDRGVLWVSNDTISSAYYVDKHHANRPGAIHAGDAGYLGHIVDKKDVRYNYGPSLPTDPRISIYLQEVKDLPRVDILKGYPGSTVDLFFAAVEKAEDPARGIILEGMGAGSWSTKPGKEIMEYSKPRQFPVIVCRGPEEGHVSGAFVYGLGDGCIGGGNLSSLKAWVKLRLLLCKGASYEEIKKAFSY</sequence>
<feature type="compositionally biased region" description="Basic and acidic residues" evidence="4">
    <location>
        <begin position="1"/>
        <end position="10"/>
    </location>
</feature>
<evidence type="ECO:0000313" key="7">
    <source>
        <dbReference type="EMBL" id="TWU71729.1"/>
    </source>
</evidence>
<evidence type="ECO:0000256" key="3">
    <source>
        <dbReference type="PIRSR" id="PIRSR001220-2"/>
    </source>
</evidence>
<evidence type="ECO:0000259" key="5">
    <source>
        <dbReference type="Pfam" id="PF00710"/>
    </source>
</evidence>
<protein>
    <recommendedName>
        <fullName evidence="1">asparaginase</fullName>
        <ecNumber evidence="1">3.5.1.1</ecNumber>
    </recommendedName>
</protein>
<dbReference type="GO" id="GO:0004067">
    <property type="term" value="F:asparaginase activity"/>
    <property type="evidence" value="ECO:0007669"/>
    <property type="project" value="UniProtKB-UniRule"/>
</dbReference>
<feature type="binding site" evidence="3">
    <location>
        <position position="86"/>
    </location>
    <ligand>
        <name>substrate</name>
    </ligand>
</feature>
<dbReference type="InterPro" id="IPR027473">
    <property type="entry name" value="L-asparaginase_C"/>
</dbReference>
<proteinExistence type="predicted"/>
<feature type="binding site" evidence="3">
    <location>
        <begin position="118"/>
        <end position="119"/>
    </location>
    <ligand>
        <name>substrate</name>
    </ligand>
</feature>
<reference evidence="8" key="1">
    <citation type="submission" date="2018-12" db="EMBL/GenBank/DDBJ databases">
        <title>The complete genome of Metarhizium rileyi, a key fungal pathogen of Lepidoptera.</title>
        <authorList>
            <person name="Binneck E."/>
            <person name="Lastra C.C.L."/>
            <person name="Sosa-Gomez D.R."/>
        </authorList>
    </citation>
    <scope>NUCLEOTIDE SEQUENCE [LARGE SCALE GENOMIC DNA]</scope>
    <source>
        <strain evidence="8">Cep018-CH2</strain>
    </source>
</reference>
<gene>
    <name evidence="7" type="ORF">ED733_002232</name>
</gene>
<dbReference type="Pfam" id="PF00710">
    <property type="entry name" value="Asparaginase"/>
    <property type="match status" value="1"/>
</dbReference>
<dbReference type="PROSITE" id="PS51732">
    <property type="entry name" value="ASN_GLN_ASE_3"/>
    <property type="match status" value="1"/>
</dbReference>
<dbReference type="SMART" id="SM00870">
    <property type="entry name" value="Asparaginase"/>
    <property type="match status" value="1"/>
</dbReference>
<comment type="caution">
    <text evidence="7">The sequence shown here is derived from an EMBL/GenBank/DDBJ whole genome shotgun (WGS) entry which is preliminary data.</text>
</comment>
<feature type="active site" description="O-isoaspartyl threonine intermediate" evidence="2">
    <location>
        <position position="35"/>
    </location>
</feature>
<dbReference type="PANTHER" id="PTHR11707:SF28">
    <property type="entry name" value="60 KDA LYSOPHOSPHOLIPASE"/>
    <property type="match status" value="1"/>
</dbReference>
<dbReference type="Pfam" id="PF17763">
    <property type="entry name" value="Asparaginase_C"/>
    <property type="match status" value="1"/>
</dbReference>
<evidence type="ECO:0000256" key="2">
    <source>
        <dbReference type="PIRSR" id="PIRSR001220-1"/>
    </source>
</evidence>
<evidence type="ECO:0000259" key="6">
    <source>
        <dbReference type="Pfam" id="PF17763"/>
    </source>
</evidence>
<organism evidence="7 8">
    <name type="scientific">Metarhizium rileyi (strain RCEF 4871)</name>
    <name type="common">Nomuraea rileyi</name>
    <dbReference type="NCBI Taxonomy" id="1649241"/>
    <lineage>
        <taxon>Eukaryota</taxon>
        <taxon>Fungi</taxon>
        <taxon>Dikarya</taxon>
        <taxon>Ascomycota</taxon>
        <taxon>Pezizomycotina</taxon>
        <taxon>Sordariomycetes</taxon>
        <taxon>Hypocreomycetidae</taxon>
        <taxon>Hypocreales</taxon>
        <taxon>Clavicipitaceae</taxon>
        <taxon>Metarhizium</taxon>
    </lineage>
</organism>
<name>A0A5C6G397_METRR</name>
<dbReference type="InterPro" id="IPR027474">
    <property type="entry name" value="L-asparaginase_N"/>
</dbReference>
<dbReference type="EC" id="3.5.1.1" evidence="1"/>
<dbReference type="Proteomes" id="UP000317257">
    <property type="component" value="Unassembled WGS sequence"/>
</dbReference>
<evidence type="ECO:0000256" key="1">
    <source>
        <dbReference type="ARBA" id="ARBA00012920"/>
    </source>
</evidence>
<dbReference type="Gene3D" id="3.40.50.40">
    <property type="match status" value="1"/>
</dbReference>
<evidence type="ECO:0000256" key="4">
    <source>
        <dbReference type="SAM" id="MobiDB-lite"/>
    </source>
</evidence>
<feature type="domain" description="Asparaginase/glutaminase C-terminal" evidence="6">
    <location>
        <begin position="242"/>
        <end position="355"/>
    </location>
</feature>
<feature type="domain" description="L-asparaginase N-terminal" evidence="5">
    <location>
        <begin position="27"/>
        <end position="221"/>
    </location>
</feature>
<dbReference type="PANTHER" id="PTHR11707">
    <property type="entry name" value="L-ASPARAGINASE"/>
    <property type="match status" value="1"/>
</dbReference>
<dbReference type="InterPro" id="IPR036152">
    <property type="entry name" value="Asp/glu_Ase-like_sf"/>
</dbReference>
<dbReference type="GO" id="GO:0009066">
    <property type="term" value="P:aspartate family amino acid metabolic process"/>
    <property type="evidence" value="ECO:0007669"/>
    <property type="project" value="UniProtKB-ARBA"/>
</dbReference>
<dbReference type="Gene3D" id="3.40.50.1170">
    <property type="entry name" value="L-asparaginase, N-terminal domain"/>
    <property type="match status" value="1"/>
</dbReference>
<dbReference type="EMBL" id="SBHS01000038">
    <property type="protein sequence ID" value="TWU71729.1"/>
    <property type="molecule type" value="Genomic_DNA"/>
</dbReference>
<dbReference type="InterPro" id="IPR040919">
    <property type="entry name" value="Asparaginase_C"/>
</dbReference>
<dbReference type="SUPFAM" id="SSF53774">
    <property type="entry name" value="Glutaminase/Asparaginase"/>
    <property type="match status" value="1"/>
</dbReference>
<feature type="region of interest" description="Disordered" evidence="4">
    <location>
        <begin position="1"/>
        <end position="20"/>
    </location>
</feature>
<dbReference type="InterPro" id="IPR037152">
    <property type="entry name" value="L-asparaginase_N_sf"/>
</dbReference>